<dbReference type="EMBL" id="CP036278">
    <property type="protein sequence ID" value="QDU55659.1"/>
    <property type="molecule type" value="Genomic_DNA"/>
</dbReference>
<proteinExistence type="predicted"/>
<sequence>MAKRNEVDVDELADAIRQWTGYGSAPYPTRGDLTKSAGVDAERVAVLMPMIKRHEQEFYESKAHVVAMSLLEMKSMAIDDFQRKYPSLPESIAQAFAWCYTFDYK</sequence>
<dbReference type="AlphaFoldDB" id="A0A518ALR3"/>
<organism evidence="1 2">
    <name type="scientific">Aeoliella mucimassa</name>
    <dbReference type="NCBI Taxonomy" id="2527972"/>
    <lineage>
        <taxon>Bacteria</taxon>
        <taxon>Pseudomonadati</taxon>
        <taxon>Planctomycetota</taxon>
        <taxon>Planctomycetia</taxon>
        <taxon>Pirellulales</taxon>
        <taxon>Lacipirellulaceae</taxon>
        <taxon>Aeoliella</taxon>
    </lineage>
</organism>
<reference evidence="1 2" key="1">
    <citation type="submission" date="2019-02" db="EMBL/GenBank/DDBJ databases">
        <title>Deep-cultivation of Planctomycetes and their phenomic and genomic characterization uncovers novel biology.</title>
        <authorList>
            <person name="Wiegand S."/>
            <person name="Jogler M."/>
            <person name="Boedeker C."/>
            <person name="Pinto D."/>
            <person name="Vollmers J."/>
            <person name="Rivas-Marin E."/>
            <person name="Kohn T."/>
            <person name="Peeters S.H."/>
            <person name="Heuer A."/>
            <person name="Rast P."/>
            <person name="Oberbeckmann S."/>
            <person name="Bunk B."/>
            <person name="Jeske O."/>
            <person name="Meyerdierks A."/>
            <person name="Storesund J.E."/>
            <person name="Kallscheuer N."/>
            <person name="Luecker S."/>
            <person name="Lage O.M."/>
            <person name="Pohl T."/>
            <person name="Merkel B.J."/>
            <person name="Hornburger P."/>
            <person name="Mueller R.-W."/>
            <person name="Bruemmer F."/>
            <person name="Labrenz M."/>
            <person name="Spormann A.M."/>
            <person name="Op den Camp H."/>
            <person name="Overmann J."/>
            <person name="Amann R."/>
            <person name="Jetten M.S.M."/>
            <person name="Mascher T."/>
            <person name="Medema M.H."/>
            <person name="Devos D.P."/>
            <person name="Kaster A.-K."/>
            <person name="Ovreas L."/>
            <person name="Rohde M."/>
            <person name="Galperin M.Y."/>
            <person name="Jogler C."/>
        </authorList>
    </citation>
    <scope>NUCLEOTIDE SEQUENCE [LARGE SCALE GENOMIC DNA]</scope>
    <source>
        <strain evidence="1 2">Pan181</strain>
    </source>
</reference>
<dbReference type="Proteomes" id="UP000315750">
    <property type="component" value="Chromosome"/>
</dbReference>
<dbReference type="OrthoDB" id="1551013at2"/>
<gene>
    <name evidence="1" type="ORF">Pan181_18520</name>
</gene>
<evidence type="ECO:0000313" key="1">
    <source>
        <dbReference type="EMBL" id="QDU55659.1"/>
    </source>
</evidence>
<keyword evidence="2" id="KW-1185">Reference proteome</keyword>
<name>A0A518ALR3_9BACT</name>
<accession>A0A518ALR3</accession>
<dbReference type="RefSeq" id="WP_145246494.1">
    <property type="nucleotide sequence ID" value="NZ_CP036278.1"/>
</dbReference>
<protein>
    <submittedName>
        <fullName evidence="1">Uncharacterized protein</fullName>
    </submittedName>
</protein>
<evidence type="ECO:0000313" key="2">
    <source>
        <dbReference type="Proteomes" id="UP000315750"/>
    </source>
</evidence>
<dbReference type="KEGG" id="amuc:Pan181_18520"/>